<evidence type="ECO:0000313" key="2">
    <source>
        <dbReference type="EMBL" id="KAK1159772.1"/>
    </source>
</evidence>
<organism evidence="2 3">
    <name type="scientific">Acipenser oxyrinchus oxyrinchus</name>
    <dbReference type="NCBI Taxonomy" id="40147"/>
    <lineage>
        <taxon>Eukaryota</taxon>
        <taxon>Metazoa</taxon>
        <taxon>Chordata</taxon>
        <taxon>Craniata</taxon>
        <taxon>Vertebrata</taxon>
        <taxon>Euteleostomi</taxon>
        <taxon>Actinopterygii</taxon>
        <taxon>Chondrostei</taxon>
        <taxon>Acipenseriformes</taxon>
        <taxon>Acipenseridae</taxon>
        <taxon>Acipenser</taxon>
    </lineage>
</organism>
<comment type="caution">
    <text evidence="2">The sequence shown here is derived from an EMBL/GenBank/DDBJ whole genome shotgun (WGS) entry which is preliminary data.</text>
</comment>
<evidence type="ECO:0000256" key="1">
    <source>
        <dbReference type="SAM" id="MobiDB-lite"/>
    </source>
</evidence>
<protein>
    <submittedName>
        <fullName evidence="2">Uncharacterized protein</fullName>
    </submittedName>
</protein>
<sequence length="164" mass="18422">MRQRYGNYCLVSSRKLGPITEKATQTDDFFSSRALATSLGFYKTQRDNKCTGKPVDLSLPSRMRAKIASNHASRCHVNGEGDGVHISPKYVSCHTSNCIPISGDENQTNCLNTFCRLSEDGKYIQTRLNESYFFKLKGESQSPESQAPLMKEKVMHEKKKATSE</sequence>
<proteinExistence type="predicted"/>
<dbReference type="Proteomes" id="UP001230051">
    <property type="component" value="Unassembled WGS sequence"/>
</dbReference>
<feature type="region of interest" description="Disordered" evidence="1">
    <location>
        <begin position="138"/>
        <end position="164"/>
    </location>
</feature>
<dbReference type="EMBL" id="JAGXEW010000021">
    <property type="protein sequence ID" value="KAK1159772.1"/>
    <property type="molecule type" value="Genomic_DNA"/>
</dbReference>
<keyword evidence="3" id="KW-1185">Reference proteome</keyword>
<evidence type="ECO:0000313" key="3">
    <source>
        <dbReference type="Proteomes" id="UP001230051"/>
    </source>
</evidence>
<name>A0AAD8CZW2_ACIOX</name>
<reference evidence="2" key="1">
    <citation type="submission" date="2022-02" db="EMBL/GenBank/DDBJ databases">
        <title>Atlantic sturgeon de novo genome assembly.</title>
        <authorList>
            <person name="Stock M."/>
            <person name="Klopp C."/>
            <person name="Guiguen Y."/>
            <person name="Cabau C."/>
            <person name="Parinello H."/>
            <person name="Santidrian Yebra-Pimentel E."/>
            <person name="Kuhl H."/>
            <person name="Dirks R.P."/>
            <person name="Guessner J."/>
            <person name="Wuertz S."/>
            <person name="Du K."/>
            <person name="Schartl M."/>
        </authorList>
    </citation>
    <scope>NUCLEOTIDE SEQUENCE</scope>
    <source>
        <strain evidence="2">STURGEONOMICS-FGT-2020</strain>
        <tissue evidence="2">Whole blood</tissue>
    </source>
</reference>
<feature type="compositionally biased region" description="Basic and acidic residues" evidence="1">
    <location>
        <begin position="150"/>
        <end position="164"/>
    </location>
</feature>
<dbReference type="AlphaFoldDB" id="A0AAD8CZW2"/>
<gene>
    <name evidence="2" type="ORF">AOXY_G21189</name>
</gene>
<accession>A0AAD8CZW2</accession>